<gene>
    <name evidence="2" type="ORF">PAXRUDRAFT_20666</name>
</gene>
<sequence length="352" mass="40517">MAAYRQIDTYIHRGRAIRRLVVLYDNIEDIISEYDRREEFATENPHLDLSELETTRDQDRLYSSFQEFLIFLPWMKKIILHCDVNELEDICKQLRKGADGARGDDTANLKQDVVVWLTDLFHPIEPPLRSTTKDDRGLVHDITGKLICPAEYNWVLQSVKDKVRDRDPLYLITAHSWPLFLYENYVFDQTDAEQGLFRSTLLVKAFKFLFTSPSSVRDIEENGNGQIPTRRRGSSTHKTATKKHVASILGLKSVTPRSIAYTAVQVRFALSSAGSWCNVDGDFDYIQFYNMIVDFFEVIPGNAAKKRVDDLLLWWNWVFGKNRPIILPAAVINKSSVARLAAQRAEKEVQSP</sequence>
<name>A0A0D0CDH0_9AGAM</name>
<reference evidence="3" key="2">
    <citation type="submission" date="2015-01" db="EMBL/GenBank/DDBJ databases">
        <title>Evolutionary Origins and Diversification of the Mycorrhizal Mutualists.</title>
        <authorList>
            <consortium name="DOE Joint Genome Institute"/>
            <consortium name="Mycorrhizal Genomics Consortium"/>
            <person name="Kohler A."/>
            <person name="Kuo A."/>
            <person name="Nagy L.G."/>
            <person name="Floudas D."/>
            <person name="Copeland A."/>
            <person name="Barry K.W."/>
            <person name="Cichocki N."/>
            <person name="Veneault-Fourrey C."/>
            <person name="LaButti K."/>
            <person name="Lindquist E.A."/>
            <person name="Lipzen A."/>
            <person name="Lundell T."/>
            <person name="Morin E."/>
            <person name="Murat C."/>
            <person name="Riley R."/>
            <person name="Ohm R."/>
            <person name="Sun H."/>
            <person name="Tunlid A."/>
            <person name="Henrissat B."/>
            <person name="Grigoriev I.V."/>
            <person name="Hibbett D.S."/>
            <person name="Martin F."/>
        </authorList>
    </citation>
    <scope>NUCLEOTIDE SEQUENCE [LARGE SCALE GENOMIC DNA]</scope>
    <source>
        <strain evidence="3">Ve08.2h10</strain>
    </source>
</reference>
<dbReference type="OrthoDB" id="2662502at2759"/>
<protein>
    <submittedName>
        <fullName evidence="2">Uncharacterized protein</fullName>
    </submittedName>
</protein>
<dbReference type="InParanoid" id="A0A0D0CDH0"/>
<dbReference type="AlphaFoldDB" id="A0A0D0CDH0"/>
<accession>A0A0D0CDH0</accession>
<dbReference type="Proteomes" id="UP000054538">
    <property type="component" value="Unassembled WGS sequence"/>
</dbReference>
<evidence type="ECO:0000313" key="3">
    <source>
        <dbReference type="Proteomes" id="UP000054538"/>
    </source>
</evidence>
<dbReference type="HOGENOM" id="CLU_035918_5_1_1"/>
<dbReference type="EMBL" id="KN829575">
    <property type="protein sequence ID" value="KIK73618.1"/>
    <property type="molecule type" value="Genomic_DNA"/>
</dbReference>
<dbReference type="InterPro" id="IPR046521">
    <property type="entry name" value="DUF6698"/>
</dbReference>
<dbReference type="Pfam" id="PF20414">
    <property type="entry name" value="DUF6698"/>
    <property type="match status" value="1"/>
</dbReference>
<organism evidence="2 3">
    <name type="scientific">Paxillus rubicundulus Ve08.2h10</name>
    <dbReference type="NCBI Taxonomy" id="930991"/>
    <lineage>
        <taxon>Eukaryota</taxon>
        <taxon>Fungi</taxon>
        <taxon>Dikarya</taxon>
        <taxon>Basidiomycota</taxon>
        <taxon>Agaricomycotina</taxon>
        <taxon>Agaricomycetes</taxon>
        <taxon>Agaricomycetidae</taxon>
        <taxon>Boletales</taxon>
        <taxon>Paxilineae</taxon>
        <taxon>Paxillaceae</taxon>
        <taxon>Paxillus</taxon>
    </lineage>
</organism>
<feature type="region of interest" description="Disordered" evidence="1">
    <location>
        <begin position="220"/>
        <end position="239"/>
    </location>
</feature>
<proteinExistence type="predicted"/>
<evidence type="ECO:0000256" key="1">
    <source>
        <dbReference type="SAM" id="MobiDB-lite"/>
    </source>
</evidence>
<evidence type="ECO:0000313" key="2">
    <source>
        <dbReference type="EMBL" id="KIK73618.1"/>
    </source>
</evidence>
<feature type="compositionally biased region" description="Basic residues" evidence="1">
    <location>
        <begin position="229"/>
        <end position="239"/>
    </location>
</feature>
<keyword evidence="3" id="KW-1185">Reference proteome</keyword>
<reference evidence="2 3" key="1">
    <citation type="submission" date="2014-04" db="EMBL/GenBank/DDBJ databases">
        <authorList>
            <consortium name="DOE Joint Genome Institute"/>
            <person name="Kuo A."/>
            <person name="Kohler A."/>
            <person name="Jargeat P."/>
            <person name="Nagy L.G."/>
            <person name="Floudas D."/>
            <person name="Copeland A."/>
            <person name="Barry K.W."/>
            <person name="Cichocki N."/>
            <person name="Veneault-Fourrey C."/>
            <person name="LaButti K."/>
            <person name="Lindquist E.A."/>
            <person name="Lipzen A."/>
            <person name="Lundell T."/>
            <person name="Morin E."/>
            <person name="Murat C."/>
            <person name="Sun H."/>
            <person name="Tunlid A."/>
            <person name="Henrissat B."/>
            <person name="Grigoriev I.V."/>
            <person name="Hibbett D.S."/>
            <person name="Martin F."/>
            <person name="Nordberg H.P."/>
            <person name="Cantor M.N."/>
            <person name="Hua S.X."/>
        </authorList>
    </citation>
    <scope>NUCLEOTIDE SEQUENCE [LARGE SCALE GENOMIC DNA]</scope>
    <source>
        <strain evidence="2 3">Ve08.2h10</strain>
    </source>
</reference>
<dbReference type="STRING" id="930991.A0A0D0CDH0"/>